<dbReference type="Proteomes" id="UP000242869">
    <property type="component" value="Unassembled WGS sequence"/>
</dbReference>
<keyword evidence="2 6" id="KW-0808">Transferase</keyword>
<dbReference type="OrthoDB" id="9812274at2"/>
<dbReference type="SUPFAM" id="SSF69593">
    <property type="entry name" value="Glycerol-3-phosphate (1)-acyltransferase"/>
    <property type="match status" value="1"/>
</dbReference>
<dbReference type="EMBL" id="FOVE01000002">
    <property type="protein sequence ID" value="SFN05646.1"/>
    <property type="molecule type" value="Genomic_DNA"/>
</dbReference>
<evidence type="ECO:0000313" key="6">
    <source>
        <dbReference type="EMBL" id="SFN05646.1"/>
    </source>
</evidence>
<keyword evidence="4" id="KW-1133">Transmembrane helix</keyword>
<dbReference type="RefSeq" id="WP_091190582.1">
    <property type="nucleotide sequence ID" value="NZ_FOVE01000002.1"/>
</dbReference>
<dbReference type="SMART" id="SM00563">
    <property type="entry name" value="PlsC"/>
    <property type="match status" value="1"/>
</dbReference>
<keyword evidence="4" id="KW-0472">Membrane</keyword>
<keyword evidence="3 6" id="KW-0012">Acyltransferase</keyword>
<evidence type="ECO:0000259" key="5">
    <source>
        <dbReference type="SMART" id="SM00563"/>
    </source>
</evidence>
<evidence type="ECO:0000256" key="2">
    <source>
        <dbReference type="ARBA" id="ARBA00022679"/>
    </source>
</evidence>
<keyword evidence="4" id="KW-0812">Transmembrane</keyword>
<evidence type="ECO:0000313" key="7">
    <source>
        <dbReference type="Proteomes" id="UP000242869"/>
    </source>
</evidence>
<dbReference type="AlphaFoldDB" id="A0A1I4VXB4"/>
<sequence length="245" mass="27417">MILIRSLIFWAGWALLTVVYTLIALVIMPMSPVPRYRVMSTWSKLVTHWLALSCGLSYRVEGLENLPEGPAMFMPKHQSAWETMAFQCFIPPVAWVLKRELLLIPFFGWAVRATSPIAIDRQKKVQAQRQIMTQGHDRLAKGFCLIVFPEGTRVGAGERGVYKHGGSRLAADLEIPVVPIAHNAGEFWPRNSLLKWPGVITVKIGKPIPTAGREAADITAEVEAFIEGEMARIPPEMRGPCYLKK</sequence>
<organism evidence="6 7">
    <name type="scientific">Formivibrio citricus</name>
    <dbReference type="NCBI Taxonomy" id="83765"/>
    <lineage>
        <taxon>Bacteria</taxon>
        <taxon>Pseudomonadati</taxon>
        <taxon>Pseudomonadota</taxon>
        <taxon>Betaproteobacteria</taxon>
        <taxon>Neisseriales</taxon>
        <taxon>Chitinibacteraceae</taxon>
        <taxon>Formivibrio</taxon>
    </lineage>
</organism>
<evidence type="ECO:0000256" key="3">
    <source>
        <dbReference type="ARBA" id="ARBA00023315"/>
    </source>
</evidence>
<gene>
    <name evidence="6" type="ORF">SAMN05660284_00420</name>
</gene>
<feature type="domain" description="Phospholipid/glycerol acyltransferase" evidence="5">
    <location>
        <begin position="71"/>
        <end position="185"/>
    </location>
</feature>
<name>A0A1I4VXB4_9NEIS</name>
<protein>
    <submittedName>
        <fullName evidence="6">1-acyl-sn-glycerol-3-phosphate acyltransferase</fullName>
    </submittedName>
</protein>
<evidence type="ECO:0000256" key="1">
    <source>
        <dbReference type="ARBA" id="ARBA00005189"/>
    </source>
</evidence>
<evidence type="ECO:0000256" key="4">
    <source>
        <dbReference type="SAM" id="Phobius"/>
    </source>
</evidence>
<feature type="transmembrane region" description="Helical" evidence="4">
    <location>
        <begin position="7"/>
        <end position="30"/>
    </location>
</feature>
<dbReference type="GO" id="GO:0003841">
    <property type="term" value="F:1-acylglycerol-3-phosphate O-acyltransferase activity"/>
    <property type="evidence" value="ECO:0007669"/>
    <property type="project" value="TreeGrafter"/>
</dbReference>
<comment type="pathway">
    <text evidence="1">Lipid metabolism.</text>
</comment>
<keyword evidence="7" id="KW-1185">Reference proteome</keyword>
<accession>A0A1I4VXB4</accession>
<dbReference type="InterPro" id="IPR002123">
    <property type="entry name" value="Plipid/glycerol_acylTrfase"/>
</dbReference>
<dbReference type="Pfam" id="PF01553">
    <property type="entry name" value="Acyltransferase"/>
    <property type="match status" value="1"/>
</dbReference>
<dbReference type="GO" id="GO:0006654">
    <property type="term" value="P:phosphatidic acid biosynthetic process"/>
    <property type="evidence" value="ECO:0007669"/>
    <property type="project" value="TreeGrafter"/>
</dbReference>
<dbReference type="PANTHER" id="PTHR10434:SF40">
    <property type="entry name" value="1-ACYL-SN-GLYCEROL-3-PHOSPHATE ACYLTRANSFERASE"/>
    <property type="match status" value="1"/>
</dbReference>
<dbReference type="PANTHER" id="PTHR10434">
    <property type="entry name" value="1-ACYL-SN-GLYCEROL-3-PHOSPHATE ACYLTRANSFERASE"/>
    <property type="match status" value="1"/>
</dbReference>
<dbReference type="STRING" id="83765.SAMN05660284_00420"/>
<dbReference type="CDD" id="cd07989">
    <property type="entry name" value="LPLAT_AGPAT-like"/>
    <property type="match status" value="1"/>
</dbReference>
<proteinExistence type="predicted"/>
<reference evidence="7" key="1">
    <citation type="submission" date="2016-10" db="EMBL/GenBank/DDBJ databases">
        <authorList>
            <person name="Varghese N."/>
            <person name="Submissions S."/>
        </authorList>
    </citation>
    <scope>NUCLEOTIDE SEQUENCE [LARGE SCALE GENOMIC DNA]</scope>
    <source>
        <strain evidence="7">DSM 6150</strain>
    </source>
</reference>